<dbReference type="EMBL" id="CAMKVN010000302">
    <property type="protein sequence ID" value="CAI2166412.1"/>
    <property type="molecule type" value="Genomic_DNA"/>
</dbReference>
<name>A0A9W4SF94_9GLOM</name>
<dbReference type="OrthoDB" id="10255522at2759"/>
<evidence type="ECO:0000313" key="3">
    <source>
        <dbReference type="Proteomes" id="UP001153678"/>
    </source>
</evidence>
<organism evidence="2 3">
    <name type="scientific">Funneliformis geosporum</name>
    <dbReference type="NCBI Taxonomy" id="1117311"/>
    <lineage>
        <taxon>Eukaryota</taxon>
        <taxon>Fungi</taxon>
        <taxon>Fungi incertae sedis</taxon>
        <taxon>Mucoromycota</taxon>
        <taxon>Glomeromycotina</taxon>
        <taxon>Glomeromycetes</taxon>
        <taxon>Glomerales</taxon>
        <taxon>Glomeraceae</taxon>
        <taxon>Funneliformis</taxon>
    </lineage>
</organism>
<keyword evidence="3" id="KW-1185">Reference proteome</keyword>
<reference evidence="2" key="1">
    <citation type="submission" date="2022-08" db="EMBL/GenBank/DDBJ databases">
        <authorList>
            <person name="Kallberg Y."/>
            <person name="Tangrot J."/>
            <person name="Rosling A."/>
        </authorList>
    </citation>
    <scope>NUCLEOTIDE SEQUENCE</scope>
    <source>
        <strain evidence="2">Wild A</strain>
    </source>
</reference>
<keyword evidence="1" id="KW-0175">Coiled coil</keyword>
<feature type="coiled-coil region" evidence="1">
    <location>
        <begin position="4"/>
        <end position="69"/>
    </location>
</feature>
<protein>
    <submittedName>
        <fullName evidence="2">11146_t:CDS:1</fullName>
    </submittedName>
</protein>
<dbReference type="AlphaFoldDB" id="A0A9W4SF94"/>
<dbReference type="Proteomes" id="UP001153678">
    <property type="component" value="Unassembled WGS sequence"/>
</dbReference>
<gene>
    <name evidence="2" type="ORF">FWILDA_LOCUS2561</name>
</gene>
<sequence length="106" mass="12738">MVIKNNIEKTLKDLETRIMDLEKNNEGLRLQFEYLEEKVRDQEEETKAKQETINHLEEKFREREEFNQEIINKLEGRISYPEIGEVFIGKLPKNKIILTKNTDEDD</sequence>
<proteinExistence type="predicted"/>
<comment type="caution">
    <text evidence="2">The sequence shown here is derived from an EMBL/GenBank/DDBJ whole genome shotgun (WGS) entry which is preliminary data.</text>
</comment>
<accession>A0A9W4SF94</accession>
<evidence type="ECO:0000313" key="2">
    <source>
        <dbReference type="EMBL" id="CAI2166412.1"/>
    </source>
</evidence>
<evidence type="ECO:0000256" key="1">
    <source>
        <dbReference type="SAM" id="Coils"/>
    </source>
</evidence>